<dbReference type="EMBL" id="MK033574">
    <property type="protein sequence ID" value="QBH67107.1"/>
    <property type="molecule type" value="Genomic_DNA"/>
</dbReference>
<dbReference type="GO" id="GO:0003677">
    <property type="term" value="F:DNA binding"/>
    <property type="evidence" value="ECO:0007669"/>
    <property type="project" value="UniProtKB-KW"/>
</dbReference>
<dbReference type="EMBL" id="MK033567">
    <property type="protein sequence ID" value="QBH66198.1"/>
    <property type="molecule type" value="Genomic_DNA"/>
</dbReference>
<evidence type="ECO:0000313" key="13">
    <source>
        <dbReference type="EMBL" id="QBH65938.1"/>
    </source>
</evidence>
<evidence type="ECO:0000313" key="15">
    <source>
        <dbReference type="EMBL" id="QBH66198.1"/>
    </source>
</evidence>
<sequence>MKRVQECDGSRAVKAMKLSDDIEVGDGFSICLDVNELIPNKREAQCYDNTNVFLITRLRYQHGNLYLFLTGHNNVQFYFCSPCTIYSYKMCFHTRVPCKNECKPYKSMVVTGLKERECHRINVYKVSRANIDTREHVLDEFCTDENRVQMQLGVYEGDYIRFVDGVNVNEEGCARGNLSSIKRVSLEELTKPIDVIVGSYDIETYTNLRSFSSAKIDPIITISYVYRNHDTTRRYCFINTNGRKFGLAEQVNARAEYVDGEIVVLPYHNERDMIVSFFRLLCATNPDDVLDYNGDKFDLPYLLERASILNIDLALIQRYDLPCVEFNTLRVNTKFGYSFDNFFMTYYNHLDLYQYVKGSVDANRLENLKLDTVAGYYLNVGKVELSVKEMMQLYNRGEFAKIVRYNVRDSILPIEMFYKCQVSNKLYADSALLYLTRDDSTLTIWRRINLALFKRAMTNTSEDGTPDPYFFNKTDLSKIMHRKPSEGVDESDEEDKLGAKVDYTNLSRPRVPKHVMPDTSVELCQLTQRIKYTGGRVLSPAPGYYGVTFTVDFSQLYTSIMIHHTCCLSNLFFGDDNKLYLQHNKNAITTKFLNEMASKRAHYKKQMKFYKPDQFEYKMYDSWQNATKLVCNSQYGWFGLCCKALANFITAQGRSKLKEAQEFIESLSNNEDIKKKWGLSKMKLRVVYGDTDSNFVHIDVDEKIDLRAMIEEDILKPLNAIWKGAFKMELENIMQCMLLKGKKAYMCLKDNGQLYKRGFNVKKDSPLFLRKAFDNVLLQLLTDHSLDCVLKNLVDELKRKRDEFCVENCEEYSFSQTLNETKSGIGTSSVITIANMLVAELKDNPNTKYVPSSGDRIPYLLVDKYAKNVRDKVKPTQLFNETDNMNWSKHLGIVCTFLNDIMSMVGNDTLFVFAFDKICEYLQRDQVFDVVYPVLKVMTNARVKDILCKEMTIKNKKELTDSIFEQIIKNSENKFIHTHEFTMLKRPAPYTYAISEFSTDCPTCNGLGVSAVRKFKTIDLV</sequence>
<keyword evidence="7" id="KW-0235">DNA replication</keyword>
<dbReference type="EMBL" id="MK033571">
    <property type="protein sequence ID" value="QBH66718.1"/>
    <property type="molecule type" value="Genomic_DNA"/>
</dbReference>
<dbReference type="GO" id="GO:0000166">
    <property type="term" value="F:nucleotide binding"/>
    <property type="evidence" value="ECO:0007669"/>
    <property type="project" value="InterPro"/>
</dbReference>
<dbReference type="InterPro" id="IPR023211">
    <property type="entry name" value="DNA_pol_palm_dom_sf"/>
</dbReference>
<name>A0A1B2CS73_9BBAC</name>
<evidence type="ECO:0000313" key="20">
    <source>
        <dbReference type="EMBL" id="QBH66848.1"/>
    </source>
</evidence>
<keyword evidence="4" id="KW-0808">Transferase</keyword>
<comment type="catalytic activity">
    <reaction evidence="9">
        <text>DNA(n) + a 2'-deoxyribonucleoside 5'-triphosphate = DNA(n+1) + diphosphate</text>
        <dbReference type="Rhea" id="RHEA:22508"/>
        <dbReference type="Rhea" id="RHEA-COMP:17339"/>
        <dbReference type="Rhea" id="RHEA-COMP:17340"/>
        <dbReference type="ChEBI" id="CHEBI:33019"/>
        <dbReference type="ChEBI" id="CHEBI:61560"/>
        <dbReference type="ChEBI" id="CHEBI:173112"/>
        <dbReference type="EC" id="2.7.7.7"/>
    </reaction>
</comment>
<reference evidence="13" key="2">
    <citation type="journal article" date="2019" name="J. Gen. Virol.">
        <title>Elucidating the genetic diversity of Phthorimaea operculella granulovirus (PhopGV).</title>
        <authorList>
            <person name="Larem A."/>
            <person name="Ben-Tiba S."/>
            <person name="Wennmann J.T."/>
            <person name="Gueli Alletti G."/>
            <person name="Jehle J.A."/>
        </authorList>
    </citation>
    <scope>NUCLEOTIDE SEQUENCE</scope>
    <source>
        <strain evidence="13">PhopGV-CR3.1</strain>
        <strain evidence="14">PhopGV-CR5.1</strain>
        <strain evidence="15">PhopGV-GR1.1</strain>
        <strain evidence="16">PhopGV-GR1.2</strain>
        <strain evidence="17">PhopGV-GR2.1</strain>
        <strain evidence="18">PhopGV-IT1.1</strain>
        <strain evidence="19">PhopGV-LS1.1</strain>
        <strain evidence="20">PhopGV-LS1.2</strain>
        <strain evidence="21">PhopGV-LS2.1</strain>
        <strain evidence="22">PhopGV-LS3.1</strain>
        <strain evidence="23">PhopGV-R</strain>
    </source>
</reference>
<evidence type="ECO:0000256" key="5">
    <source>
        <dbReference type="ARBA" id="ARBA00022695"/>
    </source>
</evidence>
<evidence type="ECO:0000313" key="17">
    <source>
        <dbReference type="EMBL" id="QBH66458.1"/>
    </source>
</evidence>
<evidence type="ECO:0000256" key="4">
    <source>
        <dbReference type="ARBA" id="ARBA00022679"/>
    </source>
</evidence>
<keyword evidence="6" id="KW-0239">DNA-directed DNA polymerase</keyword>
<evidence type="ECO:0000313" key="14">
    <source>
        <dbReference type="EMBL" id="QBH66068.1"/>
    </source>
</evidence>
<reference evidence="12" key="1">
    <citation type="journal article" date="2016" name="Arch. Virol.">
        <title>The comparative analysis of complete genome sequences from two South African betabaculoviruses: Phthorimaea operculella granulovirus and Plutella xylostella granulovirus.</title>
        <authorList>
            <person name="Jukes M.D."/>
            <person name="Motsoeneng B.M."/>
            <person name="Knox C.M."/>
            <person name="Hill M.P."/>
            <person name="Moore S.D."/>
        </authorList>
    </citation>
    <scope>NUCLEOTIDE SEQUENCE</scope>
    <source>
        <strain evidence="12">SA</strain>
    </source>
</reference>
<dbReference type="InterPro" id="IPR050240">
    <property type="entry name" value="DNA_pol_type-B"/>
</dbReference>
<evidence type="ECO:0000313" key="16">
    <source>
        <dbReference type="EMBL" id="QBH66328.1"/>
    </source>
</evidence>
<dbReference type="Gene3D" id="3.90.1600.10">
    <property type="entry name" value="Palm domain of DNA polymerase"/>
    <property type="match status" value="1"/>
</dbReference>
<dbReference type="EMBL" id="MK033565">
    <property type="protein sequence ID" value="QBH65938.1"/>
    <property type="molecule type" value="Genomic_DNA"/>
</dbReference>
<evidence type="ECO:0000313" key="23">
    <source>
        <dbReference type="EMBL" id="QBH67237.1"/>
    </source>
</evidence>
<evidence type="ECO:0000256" key="2">
    <source>
        <dbReference type="ARBA" id="ARBA00005755"/>
    </source>
</evidence>
<dbReference type="Pfam" id="PF00136">
    <property type="entry name" value="DNA_pol_B"/>
    <property type="match status" value="1"/>
</dbReference>
<feature type="domain" description="DNA-directed DNA polymerase family B multifunctional" evidence="10">
    <location>
        <begin position="513"/>
        <end position="874"/>
    </location>
</feature>
<dbReference type="SMART" id="SM00486">
    <property type="entry name" value="POLBc"/>
    <property type="match status" value="1"/>
</dbReference>
<organism evidence="12">
    <name type="scientific">Phthorimaea operculella granulovirus</name>
    <dbReference type="NCBI Taxonomy" id="192584"/>
    <lineage>
        <taxon>Viruses</taxon>
        <taxon>Viruses incertae sedis</taxon>
        <taxon>Naldaviricetes</taxon>
        <taxon>Lefavirales</taxon>
        <taxon>Baculoviridae</taxon>
        <taxon>Betabaculovirus</taxon>
        <taxon>Betabaculovirus phoperculellae</taxon>
    </lineage>
</organism>
<dbReference type="InterPro" id="IPR043502">
    <property type="entry name" value="DNA/RNA_pol_sf"/>
</dbReference>
<comment type="function">
    <text evidence="1">Replicates the viral genome, host DNA polymerases cannot substitute for the viral enzyme in this process.</text>
</comment>
<dbReference type="EMBL" id="MK033569">
    <property type="protein sequence ID" value="QBH66458.1"/>
    <property type="molecule type" value="Genomic_DNA"/>
</dbReference>
<evidence type="ECO:0000313" key="21">
    <source>
        <dbReference type="EMBL" id="QBH66978.1"/>
    </source>
</evidence>
<dbReference type="PANTHER" id="PTHR10322">
    <property type="entry name" value="DNA POLYMERASE CATALYTIC SUBUNIT"/>
    <property type="match status" value="1"/>
</dbReference>
<evidence type="ECO:0000256" key="6">
    <source>
        <dbReference type="ARBA" id="ARBA00022932"/>
    </source>
</evidence>
<dbReference type="EMBL" id="MK033572">
    <property type="protein sequence ID" value="QBH66848.1"/>
    <property type="molecule type" value="Genomic_DNA"/>
</dbReference>
<keyword evidence="5" id="KW-0548">Nucleotidyltransferase</keyword>
<dbReference type="GO" id="GO:0039693">
    <property type="term" value="P:viral DNA genome replication"/>
    <property type="evidence" value="ECO:0007669"/>
    <property type="project" value="UniProtKB-KW"/>
</dbReference>
<dbReference type="InterPro" id="IPR036397">
    <property type="entry name" value="RNaseH_sf"/>
</dbReference>
<dbReference type="Gene3D" id="1.10.287.690">
    <property type="entry name" value="Helix hairpin bin"/>
    <property type="match status" value="1"/>
</dbReference>
<evidence type="ECO:0000256" key="9">
    <source>
        <dbReference type="ARBA" id="ARBA00049244"/>
    </source>
</evidence>
<dbReference type="InterPro" id="IPR012337">
    <property type="entry name" value="RNaseH-like_sf"/>
</dbReference>
<keyword evidence="8" id="KW-0238">DNA-binding</keyword>
<dbReference type="PANTHER" id="PTHR10322:SF23">
    <property type="entry name" value="DNA POLYMERASE DELTA CATALYTIC SUBUNIT"/>
    <property type="match status" value="1"/>
</dbReference>
<feature type="domain" description="DNA-directed DNA polymerase family B exonuclease" evidence="11">
    <location>
        <begin position="195"/>
        <end position="373"/>
    </location>
</feature>
<dbReference type="EC" id="2.7.7.7" evidence="3"/>
<keyword evidence="7" id="KW-1194">Viral DNA replication</keyword>
<dbReference type="InterPro" id="IPR006172">
    <property type="entry name" value="DNA-dir_DNA_pol_B"/>
</dbReference>
<evidence type="ECO:0000256" key="1">
    <source>
        <dbReference type="ARBA" id="ARBA00002701"/>
    </source>
</evidence>
<evidence type="ECO:0000313" key="19">
    <source>
        <dbReference type="EMBL" id="QBH66718.1"/>
    </source>
</evidence>
<dbReference type="SUPFAM" id="SSF56672">
    <property type="entry name" value="DNA/RNA polymerases"/>
    <property type="match status" value="1"/>
</dbReference>
<protein>
    <recommendedName>
        <fullName evidence="3">DNA-directed DNA polymerase</fullName>
        <ecNumber evidence="3">2.7.7.7</ecNumber>
    </recommendedName>
</protein>
<dbReference type="GO" id="GO:0006261">
    <property type="term" value="P:DNA-templated DNA replication"/>
    <property type="evidence" value="ECO:0007669"/>
    <property type="project" value="TreeGrafter"/>
</dbReference>
<proteinExistence type="inferred from homology"/>
<accession>A0A1B2CS73</accession>
<evidence type="ECO:0000256" key="3">
    <source>
        <dbReference type="ARBA" id="ARBA00012417"/>
    </source>
</evidence>
<dbReference type="EMBL" id="MK033568">
    <property type="protein sequence ID" value="QBH66328.1"/>
    <property type="molecule type" value="Genomic_DNA"/>
</dbReference>
<evidence type="ECO:0000259" key="11">
    <source>
        <dbReference type="Pfam" id="PF03104"/>
    </source>
</evidence>
<dbReference type="PRINTS" id="PR00106">
    <property type="entry name" value="DNAPOLB"/>
</dbReference>
<dbReference type="Gene3D" id="3.30.420.10">
    <property type="entry name" value="Ribonuclease H-like superfamily/Ribonuclease H"/>
    <property type="match status" value="1"/>
</dbReference>
<dbReference type="EMBL" id="MK033566">
    <property type="protein sequence ID" value="QBH66068.1"/>
    <property type="molecule type" value="Genomic_DNA"/>
</dbReference>
<dbReference type="EMBL" id="KU666536">
    <property type="protein sequence ID" value="ANY57492.1"/>
    <property type="molecule type" value="Genomic_DNA"/>
</dbReference>
<dbReference type="EMBL" id="MK033575">
    <property type="protein sequence ID" value="QBH67237.1"/>
    <property type="molecule type" value="Genomic_DNA"/>
</dbReference>
<dbReference type="GO" id="GO:0003887">
    <property type="term" value="F:DNA-directed DNA polymerase activity"/>
    <property type="evidence" value="ECO:0007669"/>
    <property type="project" value="UniProtKB-KW"/>
</dbReference>
<evidence type="ECO:0000256" key="8">
    <source>
        <dbReference type="ARBA" id="ARBA00023125"/>
    </source>
</evidence>
<dbReference type="Pfam" id="PF03104">
    <property type="entry name" value="DNA_pol_B_exo1"/>
    <property type="match status" value="1"/>
</dbReference>
<evidence type="ECO:0000313" key="22">
    <source>
        <dbReference type="EMBL" id="QBH67107.1"/>
    </source>
</evidence>
<dbReference type="EMBL" id="MK033573">
    <property type="protein sequence ID" value="QBH66978.1"/>
    <property type="molecule type" value="Genomic_DNA"/>
</dbReference>
<comment type="similarity">
    <text evidence="2">Belongs to the DNA polymerase type-B family.</text>
</comment>
<evidence type="ECO:0000256" key="7">
    <source>
        <dbReference type="ARBA" id="ARBA00023109"/>
    </source>
</evidence>
<evidence type="ECO:0000313" key="18">
    <source>
        <dbReference type="EMBL" id="QBH66588.1"/>
    </source>
</evidence>
<gene>
    <name evidence="12" type="primary">DNApol</name>
    <name evidence="12" type="ORF">PhopGVgp103</name>
</gene>
<dbReference type="InterPro" id="IPR006133">
    <property type="entry name" value="DNA-dir_DNA_pol_B_exonuc"/>
</dbReference>
<dbReference type="EMBL" id="MK033570">
    <property type="protein sequence ID" value="QBH66588.1"/>
    <property type="molecule type" value="Genomic_DNA"/>
</dbReference>
<dbReference type="InterPro" id="IPR006134">
    <property type="entry name" value="DNA-dir_DNA_pol_B_multi_dom"/>
</dbReference>
<evidence type="ECO:0000313" key="12">
    <source>
        <dbReference type="EMBL" id="ANY57492.1"/>
    </source>
</evidence>
<dbReference type="SUPFAM" id="SSF53098">
    <property type="entry name" value="Ribonuclease H-like"/>
    <property type="match status" value="1"/>
</dbReference>
<evidence type="ECO:0000259" key="10">
    <source>
        <dbReference type="Pfam" id="PF00136"/>
    </source>
</evidence>